<gene>
    <name evidence="8" type="ORF">Zmor_017887</name>
</gene>
<comment type="caution">
    <text evidence="8">The sequence shown here is derived from an EMBL/GenBank/DDBJ whole genome shotgun (WGS) entry which is preliminary data.</text>
</comment>
<accession>A0AA38IDD1</accession>
<feature type="transmembrane region" description="Helical" evidence="6">
    <location>
        <begin position="60"/>
        <end position="81"/>
    </location>
</feature>
<dbReference type="EMBL" id="JALNTZ010000005">
    <property type="protein sequence ID" value="KAJ3651882.1"/>
    <property type="molecule type" value="Genomic_DNA"/>
</dbReference>
<evidence type="ECO:0000256" key="1">
    <source>
        <dbReference type="ARBA" id="ARBA00004141"/>
    </source>
</evidence>
<proteinExistence type="inferred from homology"/>
<evidence type="ECO:0000256" key="5">
    <source>
        <dbReference type="ARBA" id="ARBA00023136"/>
    </source>
</evidence>
<reference evidence="8" key="1">
    <citation type="journal article" date="2023" name="G3 (Bethesda)">
        <title>Whole genome assemblies of Zophobas morio and Tenebrio molitor.</title>
        <authorList>
            <person name="Kaur S."/>
            <person name="Stinson S.A."/>
            <person name="diCenzo G.C."/>
        </authorList>
    </citation>
    <scope>NUCLEOTIDE SEQUENCE</scope>
    <source>
        <strain evidence="8">QUZm001</strain>
    </source>
</reference>
<dbReference type="Proteomes" id="UP001168821">
    <property type="component" value="Unassembled WGS sequence"/>
</dbReference>
<dbReference type="InterPro" id="IPR036938">
    <property type="entry name" value="PAP2/HPO_sf"/>
</dbReference>
<dbReference type="AlphaFoldDB" id="A0AA38IDD1"/>
<keyword evidence="5 6" id="KW-0472">Membrane</keyword>
<dbReference type="PANTHER" id="PTHR10165:SF197">
    <property type="entry name" value="FI04477P-RELATED"/>
    <property type="match status" value="1"/>
</dbReference>
<dbReference type="GO" id="GO:0006644">
    <property type="term" value="P:phospholipid metabolic process"/>
    <property type="evidence" value="ECO:0007669"/>
    <property type="project" value="InterPro"/>
</dbReference>
<comment type="similarity">
    <text evidence="2">Belongs to the PA-phosphatase related phosphoesterase family.</text>
</comment>
<name>A0AA38IDD1_9CUCU</name>
<organism evidence="8 9">
    <name type="scientific">Zophobas morio</name>
    <dbReference type="NCBI Taxonomy" id="2755281"/>
    <lineage>
        <taxon>Eukaryota</taxon>
        <taxon>Metazoa</taxon>
        <taxon>Ecdysozoa</taxon>
        <taxon>Arthropoda</taxon>
        <taxon>Hexapoda</taxon>
        <taxon>Insecta</taxon>
        <taxon>Pterygota</taxon>
        <taxon>Neoptera</taxon>
        <taxon>Endopterygota</taxon>
        <taxon>Coleoptera</taxon>
        <taxon>Polyphaga</taxon>
        <taxon>Cucujiformia</taxon>
        <taxon>Tenebrionidae</taxon>
        <taxon>Zophobas</taxon>
    </lineage>
</organism>
<evidence type="ECO:0000313" key="8">
    <source>
        <dbReference type="EMBL" id="KAJ3651882.1"/>
    </source>
</evidence>
<evidence type="ECO:0000256" key="2">
    <source>
        <dbReference type="ARBA" id="ARBA00008816"/>
    </source>
</evidence>
<feature type="transmembrane region" description="Helical" evidence="6">
    <location>
        <begin position="102"/>
        <end position="123"/>
    </location>
</feature>
<dbReference type="InterPro" id="IPR043216">
    <property type="entry name" value="PAP-like"/>
</dbReference>
<feature type="transmembrane region" description="Helical" evidence="6">
    <location>
        <begin position="202"/>
        <end position="219"/>
    </location>
</feature>
<dbReference type="SMART" id="SM00014">
    <property type="entry name" value="acidPPc"/>
    <property type="match status" value="1"/>
</dbReference>
<dbReference type="InterPro" id="IPR000326">
    <property type="entry name" value="PAP2/HPO"/>
</dbReference>
<feature type="domain" description="Phosphatidic acid phosphatase type 2/haloperoxidase" evidence="7">
    <location>
        <begin position="106"/>
        <end position="248"/>
    </location>
</feature>
<evidence type="ECO:0000256" key="3">
    <source>
        <dbReference type="ARBA" id="ARBA00022692"/>
    </source>
</evidence>
<dbReference type="Pfam" id="PF01569">
    <property type="entry name" value="PAP2"/>
    <property type="match status" value="1"/>
</dbReference>
<evidence type="ECO:0000313" key="9">
    <source>
        <dbReference type="Proteomes" id="UP001168821"/>
    </source>
</evidence>
<protein>
    <recommendedName>
        <fullName evidence="7">Phosphatidic acid phosphatase type 2/haloperoxidase domain-containing protein</fullName>
    </recommendedName>
</protein>
<dbReference type="GO" id="GO:0008195">
    <property type="term" value="F:phosphatidate phosphatase activity"/>
    <property type="evidence" value="ECO:0007669"/>
    <property type="project" value="TreeGrafter"/>
</dbReference>
<sequence length="276" mass="31780">MEAPIWSITQLISDSLMVLAVGLATPLIKHTKNIYHRGFFCNDEDIMHPLKSPSFVESRWFHFVGVLINIVVIVFVEYFLYKKYYERITFWRFKLSMWIYNTYSVLLSFAFGVLICILITTVLKGSIGRLRPSFINACIPNINCSLLENHHVYHINYECTNKNFEINNRLSFPSGHSSFSMFCGIFLAIYVQKRIIWNISKLFKSCIQFALMLIVLYVGGSRVSDFKHHWSDVLAGYLIGGLCAVLVCINLYGNFHGLPLSQHKPKNCVSPDLNLK</sequence>
<dbReference type="GO" id="GO:0005886">
    <property type="term" value="C:plasma membrane"/>
    <property type="evidence" value="ECO:0007669"/>
    <property type="project" value="TreeGrafter"/>
</dbReference>
<dbReference type="Gene3D" id="1.20.144.10">
    <property type="entry name" value="Phosphatidic acid phosphatase type 2/haloperoxidase"/>
    <property type="match status" value="1"/>
</dbReference>
<dbReference type="CDD" id="cd03384">
    <property type="entry name" value="PAP2_wunen"/>
    <property type="match status" value="1"/>
</dbReference>
<dbReference type="PANTHER" id="PTHR10165">
    <property type="entry name" value="LIPID PHOSPHATE PHOSPHATASE"/>
    <property type="match status" value="1"/>
</dbReference>
<feature type="transmembrane region" description="Helical" evidence="6">
    <location>
        <begin position="234"/>
        <end position="255"/>
    </location>
</feature>
<dbReference type="GO" id="GO:0046839">
    <property type="term" value="P:phospholipid dephosphorylation"/>
    <property type="evidence" value="ECO:0007669"/>
    <property type="project" value="TreeGrafter"/>
</dbReference>
<keyword evidence="4 6" id="KW-1133">Transmembrane helix</keyword>
<evidence type="ECO:0000256" key="6">
    <source>
        <dbReference type="SAM" id="Phobius"/>
    </source>
</evidence>
<evidence type="ECO:0000259" key="7">
    <source>
        <dbReference type="SMART" id="SM00014"/>
    </source>
</evidence>
<dbReference type="GO" id="GO:0007165">
    <property type="term" value="P:signal transduction"/>
    <property type="evidence" value="ECO:0007669"/>
    <property type="project" value="TreeGrafter"/>
</dbReference>
<dbReference type="SUPFAM" id="SSF48317">
    <property type="entry name" value="Acid phosphatase/Vanadium-dependent haloperoxidase"/>
    <property type="match status" value="1"/>
</dbReference>
<evidence type="ECO:0000256" key="4">
    <source>
        <dbReference type="ARBA" id="ARBA00022989"/>
    </source>
</evidence>
<feature type="transmembrane region" description="Helical" evidence="6">
    <location>
        <begin position="170"/>
        <end position="190"/>
    </location>
</feature>
<keyword evidence="3 6" id="KW-0812">Transmembrane</keyword>
<keyword evidence="9" id="KW-1185">Reference proteome</keyword>
<comment type="subcellular location">
    <subcellularLocation>
        <location evidence="1">Membrane</location>
        <topology evidence="1">Multi-pass membrane protein</topology>
    </subcellularLocation>
</comment>